<dbReference type="PIRSF" id="PIRSF001112">
    <property type="entry name" value="Epoxide_hydrolase"/>
    <property type="match status" value="1"/>
</dbReference>
<feature type="active site" description="Nucleophile" evidence="4">
    <location>
        <position position="178"/>
    </location>
</feature>
<feature type="domain" description="Epoxide hydrolase N-terminal" evidence="5">
    <location>
        <begin position="4"/>
        <end position="109"/>
    </location>
</feature>
<evidence type="ECO:0000313" key="6">
    <source>
        <dbReference type="EMBL" id="SBW18191.1"/>
    </source>
</evidence>
<evidence type="ECO:0000256" key="1">
    <source>
        <dbReference type="ARBA" id="ARBA00010088"/>
    </source>
</evidence>
<name>A0A1C3NTU5_9ACTN</name>
<evidence type="ECO:0000256" key="4">
    <source>
        <dbReference type="PIRSR" id="PIRSR001112-1"/>
    </source>
</evidence>
<accession>A0A1C3NTU5</accession>
<dbReference type="GO" id="GO:0004301">
    <property type="term" value="F:epoxide hydrolase activity"/>
    <property type="evidence" value="ECO:0007669"/>
    <property type="project" value="UniProtKB-EC"/>
</dbReference>
<dbReference type="GO" id="GO:0097176">
    <property type="term" value="P:epoxide metabolic process"/>
    <property type="evidence" value="ECO:0007669"/>
    <property type="project" value="TreeGrafter"/>
</dbReference>
<dbReference type="EMBL" id="FLUV01000218">
    <property type="protein sequence ID" value="SBW18191.1"/>
    <property type="molecule type" value="Genomic_DNA"/>
</dbReference>
<comment type="similarity">
    <text evidence="1">Belongs to the peptidase S33 family.</text>
</comment>
<dbReference type="PRINTS" id="PR00412">
    <property type="entry name" value="EPOXHYDRLASE"/>
</dbReference>
<reference evidence="7" key="1">
    <citation type="submission" date="2016-02" db="EMBL/GenBank/DDBJ databases">
        <authorList>
            <person name="Wibberg D."/>
        </authorList>
    </citation>
    <scope>NUCLEOTIDE SEQUENCE [LARGE SCALE GENOMIC DNA]</scope>
</reference>
<dbReference type="InterPro" id="IPR029058">
    <property type="entry name" value="AB_hydrolase_fold"/>
</dbReference>
<keyword evidence="3 6" id="KW-0378">Hydrolase</keyword>
<dbReference type="AlphaFoldDB" id="A0A1C3NTU5"/>
<dbReference type="InterPro" id="IPR010497">
    <property type="entry name" value="Epoxide_hydro_N"/>
</dbReference>
<dbReference type="Proteomes" id="UP000199013">
    <property type="component" value="Unassembled WGS sequence"/>
</dbReference>
<sequence>MAEVTPYRIEIPDADLDDLRDRLRRTRWPDRETVPDWSQGIPLGYLRELCSYWAEEYDWRATERRLNALDQVKVSIDGLDIHVLHVTSPHVGAVPLLMTHGWPGSIVEFLDVIGPLTDPVAHGGSAADAFHLVLPSLPGYGFSDKPTGTGWGVPRIADAWAELMIVLGYDRYALQGGDWGAMVSTALAVRHPGAVLGLHLTLPSVDIRVAMAELGELDEWDRVSLDAGRRYRKEEAGYSTQQSTRPQTVGYGLVDSPAALAGWIVEKFHGWTDCDGHPEKVLTRDQLLDNVMMYWLPAAGASSARLYWESFRNRPEGLVTVPTGCSIFPRELFRLSRRLVETRFRDLRYWNEPDRGGHFAAFEQPAIFVDEVRAFFRLLPVPR</sequence>
<gene>
    <name evidence="6" type="ORF">FDG2_0566</name>
</gene>
<dbReference type="InterPro" id="IPR000639">
    <property type="entry name" value="Epox_hydrolase-like"/>
</dbReference>
<dbReference type="Pfam" id="PF06441">
    <property type="entry name" value="EHN"/>
    <property type="match status" value="1"/>
</dbReference>
<evidence type="ECO:0000256" key="2">
    <source>
        <dbReference type="ARBA" id="ARBA00022797"/>
    </source>
</evidence>
<evidence type="ECO:0000256" key="3">
    <source>
        <dbReference type="ARBA" id="ARBA00022801"/>
    </source>
</evidence>
<dbReference type="EC" id="3.3.2.10" evidence="6"/>
<proteinExistence type="inferred from homology"/>
<keyword evidence="7" id="KW-1185">Reference proteome</keyword>
<feature type="active site" description="Proton donor" evidence="4">
    <location>
        <position position="307"/>
    </location>
</feature>
<dbReference type="InterPro" id="IPR016292">
    <property type="entry name" value="Epoxide_hydrolase"/>
</dbReference>
<protein>
    <submittedName>
        <fullName evidence="6">Putative epoxide hydrolase</fullName>
        <ecNumber evidence="6">3.3.2.10</ecNumber>
    </submittedName>
</protein>
<feature type="active site" description="Proton acceptor" evidence="4">
    <location>
        <position position="358"/>
    </location>
</feature>
<organism evidence="6 7">
    <name type="scientific">Candidatus Protofrankia californiensis</name>
    <dbReference type="NCBI Taxonomy" id="1839754"/>
    <lineage>
        <taxon>Bacteria</taxon>
        <taxon>Bacillati</taxon>
        <taxon>Actinomycetota</taxon>
        <taxon>Actinomycetes</taxon>
        <taxon>Frankiales</taxon>
        <taxon>Frankiaceae</taxon>
        <taxon>Protofrankia</taxon>
    </lineage>
</organism>
<keyword evidence="2" id="KW-0058">Aromatic hydrocarbons catabolism</keyword>
<dbReference type="PANTHER" id="PTHR21661:SF35">
    <property type="entry name" value="EPOXIDE HYDROLASE"/>
    <property type="match status" value="1"/>
</dbReference>
<evidence type="ECO:0000259" key="5">
    <source>
        <dbReference type="Pfam" id="PF06441"/>
    </source>
</evidence>
<dbReference type="PANTHER" id="PTHR21661">
    <property type="entry name" value="EPOXIDE HYDROLASE 1-RELATED"/>
    <property type="match status" value="1"/>
</dbReference>
<dbReference type="Gene3D" id="3.40.50.1820">
    <property type="entry name" value="alpha/beta hydrolase"/>
    <property type="match status" value="1"/>
</dbReference>
<dbReference type="SUPFAM" id="SSF53474">
    <property type="entry name" value="alpha/beta-Hydrolases"/>
    <property type="match status" value="1"/>
</dbReference>
<evidence type="ECO:0000313" key="7">
    <source>
        <dbReference type="Proteomes" id="UP000199013"/>
    </source>
</evidence>